<dbReference type="EC" id="7.1.1.2" evidence="3"/>
<evidence type="ECO:0000256" key="9">
    <source>
        <dbReference type="SAM" id="Phobius"/>
    </source>
</evidence>
<dbReference type="GO" id="GO:0003954">
    <property type="term" value="F:NADH dehydrogenase activity"/>
    <property type="evidence" value="ECO:0007669"/>
    <property type="project" value="TreeGrafter"/>
</dbReference>
<feature type="transmembrane region" description="Helical" evidence="9">
    <location>
        <begin position="109"/>
        <end position="127"/>
    </location>
</feature>
<evidence type="ECO:0000256" key="6">
    <source>
        <dbReference type="ARBA" id="ARBA00023136"/>
    </source>
</evidence>
<dbReference type="EMBL" id="KJ729019">
    <property type="protein sequence ID" value="AIH15676.1"/>
    <property type="molecule type" value="Genomic_DNA"/>
</dbReference>
<evidence type="ECO:0000256" key="5">
    <source>
        <dbReference type="ARBA" id="ARBA00022989"/>
    </source>
</evidence>
<sequence length="519" mass="62257">MIINLFKILLMLYMMLMCVMMNIFFFSNSQSIIILNEMFFNFNKNITFVLDVYSMGYSLIILIVVINVINFMNIYMFFNLNLKKFFFMTKMFIFSMFLLVYSFNLWTMIVGWEGLGMSSFYLIFYYNNYESWKSAMKTFINNKMGDSLLILSMIFMEMNEEKTKMMFFLILAMLTKSAQFPFMAWLPMAMSAPTPISAMVHSSTLVTAGLFITFRLMNNFFMKMNLNFFMNLCMMSMFVSGMMALMEKDMKKMIALSTLSQISLIFFFLLNNFKVMAFIYMCNHALFKSLMFINMGIMMKTNFSSQLKFNMKNTSMESMYLLSFKMSCFNLMNLSFFSSFFIKEKMLLQLESGMLMNIKLMIFLVNSFLTMNYSLKMIFFFNNNNFFKKENITIKSKNYKVSFFIMNIFSMIFSKSCMEIMLSMNMMNLWMVFFYVFSMLINFKMYKNKFLFINSMLYLNFIMFMGPMKVLNYKLEMIELWMEKLSLNFYFLMKNKIMVKSFNMNYKLILILMLMFMFI</sequence>
<keyword evidence="5 9" id="KW-1133">Transmembrane helix</keyword>
<keyword evidence="6 9" id="KW-0472">Membrane</keyword>
<dbReference type="AlphaFoldDB" id="A0A075X8F0"/>
<comment type="subcellular location">
    <subcellularLocation>
        <location evidence="2">Membrane</location>
        <topology evidence="2">Multi-pass membrane protein</topology>
    </subcellularLocation>
</comment>
<comment type="function">
    <text evidence="1">Core subunit of the mitochondrial membrane respiratory chain NADH dehydrogenase (Complex I) that is believed to belong to the minimal assembly required for catalysis. Complex I functions in the transfer of electrons from NADH to the respiratory chain. The immediate electron acceptor for the enzyme is believed to be ubiquinone.</text>
</comment>
<protein>
    <recommendedName>
        <fullName evidence="3">NADH:ubiquinone reductase (H(+)-translocating)</fullName>
        <ecNumber evidence="3">7.1.1.2</ecNumber>
    </recommendedName>
    <alternativeName>
        <fullName evidence="7">NADH dehydrogenase subunit 5</fullName>
    </alternativeName>
</protein>
<dbReference type="RefSeq" id="YP_009051515.1">
    <property type="nucleotide sequence ID" value="NC_024678.1"/>
</dbReference>
<dbReference type="PANTHER" id="PTHR42829">
    <property type="entry name" value="NADH-UBIQUINONE OXIDOREDUCTASE CHAIN 5"/>
    <property type="match status" value="1"/>
</dbReference>
<dbReference type="GO" id="GO:0008137">
    <property type="term" value="F:NADH dehydrogenase (ubiquinone) activity"/>
    <property type="evidence" value="ECO:0007669"/>
    <property type="project" value="UniProtKB-EC"/>
</dbReference>
<feature type="transmembrane region" description="Helical" evidence="9">
    <location>
        <begin position="319"/>
        <end position="342"/>
    </location>
</feature>
<evidence type="ECO:0000256" key="1">
    <source>
        <dbReference type="ARBA" id="ARBA00003257"/>
    </source>
</evidence>
<dbReference type="CTD" id="4540"/>
<feature type="transmembrane region" description="Helical" evidence="9">
    <location>
        <begin position="362"/>
        <end position="381"/>
    </location>
</feature>
<evidence type="ECO:0000256" key="8">
    <source>
        <dbReference type="ARBA" id="ARBA00049551"/>
    </source>
</evidence>
<feature type="transmembrane region" description="Helical" evidence="9">
    <location>
        <begin position="427"/>
        <end position="443"/>
    </location>
</feature>
<proteinExistence type="predicted"/>
<evidence type="ECO:0000256" key="4">
    <source>
        <dbReference type="ARBA" id="ARBA00022692"/>
    </source>
</evidence>
<accession>A0A075X8F0</accession>
<feature type="transmembrane region" description="Helical" evidence="9">
    <location>
        <begin position="401"/>
        <end position="421"/>
    </location>
</feature>
<dbReference type="PRINTS" id="PR01434">
    <property type="entry name" value="NADHDHGNASE5"/>
</dbReference>
<feature type="transmembrane region" description="Helical" evidence="9">
    <location>
        <begin position="198"/>
        <end position="216"/>
    </location>
</feature>
<keyword evidence="11" id="KW-0496">Mitochondrion</keyword>
<feature type="transmembrane region" description="Helical" evidence="9">
    <location>
        <begin position="12"/>
        <end position="35"/>
    </location>
</feature>
<feature type="transmembrane region" description="Helical" evidence="9">
    <location>
        <begin position="277"/>
        <end position="298"/>
    </location>
</feature>
<reference evidence="11" key="1">
    <citation type="journal article" date="2014" name="PLoS ONE">
        <title>The complete mitochondrial genomes of six species of tetranychus provide insights into the phylogeny and evolution of spider mites.</title>
        <authorList>
            <person name="Chen D.S."/>
            <person name="Jin P.Y."/>
            <person name="Zhang K.J."/>
            <person name="Ding X.L."/>
            <person name="Yang S.X."/>
            <person name="Ju J.F."/>
            <person name="Zhao J.Y."/>
            <person name="Hong X.Y."/>
        </authorList>
    </citation>
    <scope>NUCLEOTIDE SEQUENCE</scope>
</reference>
<dbReference type="InterPro" id="IPR003945">
    <property type="entry name" value="NU5C-like"/>
</dbReference>
<feature type="transmembrane region" description="Helical" evidence="9">
    <location>
        <begin position="85"/>
        <end position="103"/>
    </location>
</feature>
<evidence type="ECO:0000256" key="2">
    <source>
        <dbReference type="ARBA" id="ARBA00004141"/>
    </source>
</evidence>
<organism evidence="11">
    <name type="scientific">Tetranychus malaysiensis</name>
    <name type="common">Spider mite</name>
    <dbReference type="NCBI Taxonomy" id="1215688"/>
    <lineage>
        <taxon>Eukaryota</taxon>
        <taxon>Metazoa</taxon>
        <taxon>Ecdysozoa</taxon>
        <taxon>Arthropoda</taxon>
        <taxon>Chelicerata</taxon>
        <taxon>Arachnida</taxon>
        <taxon>Acari</taxon>
        <taxon>Acariformes</taxon>
        <taxon>Trombidiformes</taxon>
        <taxon>Prostigmata</taxon>
        <taxon>Eleutherengona</taxon>
        <taxon>Raphignathae</taxon>
        <taxon>Tetranychoidea</taxon>
        <taxon>Tetranychidae</taxon>
        <taxon>Tetranychus</taxon>
    </lineage>
</organism>
<dbReference type="GeneID" id="20006207"/>
<keyword evidence="4 9" id="KW-0812">Transmembrane</keyword>
<dbReference type="PANTHER" id="PTHR42829:SF2">
    <property type="entry name" value="NADH-UBIQUINONE OXIDOREDUCTASE CHAIN 5"/>
    <property type="match status" value="1"/>
</dbReference>
<gene>
    <name evidence="11" type="primary">ND5</name>
</gene>
<dbReference type="Pfam" id="PF00361">
    <property type="entry name" value="Proton_antipo_M"/>
    <property type="match status" value="1"/>
</dbReference>
<geneLocation type="mitochondrion" evidence="11"/>
<evidence type="ECO:0000313" key="11">
    <source>
        <dbReference type="EMBL" id="AIH15676.1"/>
    </source>
</evidence>
<feature type="domain" description="NADH:quinone oxidoreductase/Mrp antiporter transmembrane" evidence="10">
    <location>
        <begin position="103"/>
        <end position="370"/>
    </location>
</feature>
<dbReference type="GO" id="GO:0015990">
    <property type="term" value="P:electron transport coupled proton transport"/>
    <property type="evidence" value="ECO:0007669"/>
    <property type="project" value="TreeGrafter"/>
</dbReference>
<name>A0A075X8F0_TETML</name>
<feature type="transmembrane region" description="Helical" evidence="9">
    <location>
        <begin position="450"/>
        <end position="468"/>
    </location>
</feature>
<dbReference type="GO" id="GO:0016020">
    <property type="term" value="C:membrane"/>
    <property type="evidence" value="ECO:0007669"/>
    <property type="project" value="UniProtKB-SubCell"/>
</dbReference>
<evidence type="ECO:0000259" key="10">
    <source>
        <dbReference type="Pfam" id="PF00361"/>
    </source>
</evidence>
<feature type="transmembrane region" description="Helical" evidence="9">
    <location>
        <begin position="497"/>
        <end position="518"/>
    </location>
</feature>
<evidence type="ECO:0000256" key="7">
    <source>
        <dbReference type="ARBA" id="ARBA00031027"/>
    </source>
</evidence>
<feature type="transmembrane region" description="Helical" evidence="9">
    <location>
        <begin position="165"/>
        <end position="186"/>
    </location>
</feature>
<feature type="transmembrane region" description="Helical" evidence="9">
    <location>
        <begin position="228"/>
        <end position="246"/>
    </location>
</feature>
<comment type="catalytic activity">
    <reaction evidence="8">
        <text>a ubiquinone + NADH + 5 H(+)(in) = a ubiquinol + NAD(+) + 4 H(+)(out)</text>
        <dbReference type="Rhea" id="RHEA:29091"/>
        <dbReference type="Rhea" id="RHEA-COMP:9565"/>
        <dbReference type="Rhea" id="RHEA-COMP:9566"/>
        <dbReference type="ChEBI" id="CHEBI:15378"/>
        <dbReference type="ChEBI" id="CHEBI:16389"/>
        <dbReference type="ChEBI" id="CHEBI:17976"/>
        <dbReference type="ChEBI" id="CHEBI:57540"/>
        <dbReference type="ChEBI" id="CHEBI:57945"/>
        <dbReference type="EC" id="7.1.1.2"/>
    </reaction>
</comment>
<dbReference type="InterPro" id="IPR001750">
    <property type="entry name" value="ND/Mrp_TM"/>
</dbReference>
<dbReference type="GO" id="GO:0042773">
    <property type="term" value="P:ATP synthesis coupled electron transport"/>
    <property type="evidence" value="ECO:0007669"/>
    <property type="project" value="InterPro"/>
</dbReference>
<feature type="transmembrane region" description="Helical" evidence="9">
    <location>
        <begin position="55"/>
        <end position="78"/>
    </location>
</feature>
<evidence type="ECO:0000256" key="3">
    <source>
        <dbReference type="ARBA" id="ARBA00012944"/>
    </source>
</evidence>